<dbReference type="EMBL" id="BRPJ01000074">
    <property type="protein sequence ID" value="GLB31616.1"/>
    <property type="molecule type" value="Genomic_DNA"/>
</dbReference>
<sequence length="337" mass="38896">MDYQEFLSTIQERILEFFPKEYEQAQVLIHQVMKNNDTALDALIIRNAQDTVTPQIYLADLFAKYQMGMSMDEVLTTIADTYMEHHNPPIFNTAEQIQNYENMKELLRVQLINKESNGERLSHTPHWDIENTDLTAVLRIYLPSPQTDKATILVTDKLVYTWGQEPDALYQQALANTIEQNPPKIDSLINIIFSLQEESNAWQEIPNFTMEPYEQYVLSNSSNYFGASVLLYPEVLKQLSQNTNSNLFILPSSIHELILMRDNGDMDAAELQAMVASVNKTELVPEDILSDEVYYYDKNEQTLTMATNREQTAALKNQMNQVVGMEDTHDMDMEREV</sequence>
<dbReference type="RefSeq" id="WP_170823092.1">
    <property type="nucleotide sequence ID" value="NZ_BRPJ01000074.1"/>
</dbReference>
<dbReference type="InterPro" id="IPR043743">
    <property type="entry name" value="DUF5688"/>
</dbReference>
<name>A0ABQ5M9I2_9FIRM</name>
<organism evidence="1 2">
    <name type="scientific">Lacrimispora amygdalina</name>
    <dbReference type="NCBI Taxonomy" id="253257"/>
    <lineage>
        <taxon>Bacteria</taxon>
        <taxon>Bacillati</taxon>
        <taxon>Bacillota</taxon>
        <taxon>Clostridia</taxon>
        <taxon>Lachnospirales</taxon>
        <taxon>Lachnospiraceae</taxon>
        <taxon>Lacrimispora</taxon>
    </lineage>
</organism>
<comment type="caution">
    <text evidence="1">The sequence shown here is derived from an EMBL/GenBank/DDBJ whole genome shotgun (WGS) entry which is preliminary data.</text>
</comment>
<evidence type="ECO:0008006" key="3">
    <source>
        <dbReference type="Google" id="ProtNLM"/>
    </source>
</evidence>
<reference evidence="1 2" key="1">
    <citation type="journal article" date="2024" name="Int. J. Syst. Evol. Microbiol.">
        <title>Lacrimispora brassicae sp. nov. isolated from fermented cabbage, and proposal of Clostridium indicum Gundawar et al. 2019 and Clostridium methoxybenzovorans Mechichi et al. 1999 as heterotypic synonyms of Lacrimispora amygdalina (Parshina et al. 2003) Haas and Blanchard 2020 and Lacrimispora indolis (McClung and McCoy 1957) Haas and Blanchard 2020, respectively.</title>
        <authorList>
            <person name="Kobayashi H."/>
            <person name="Tanizawa Y."/>
            <person name="Sakamoto M."/>
            <person name="Ohkuma M."/>
            <person name="Tohno M."/>
        </authorList>
    </citation>
    <scope>NUCLEOTIDE SEQUENCE [LARGE SCALE GENOMIC DNA]</scope>
    <source>
        <strain evidence="1 2">DSM 12857</strain>
    </source>
</reference>
<protein>
    <recommendedName>
        <fullName evidence="3">DUF3848 domain-containing protein</fullName>
    </recommendedName>
</protein>
<dbReference type="Proteomes" id="UP001419084">
    <property type="component" value="Unassembled WGS sequence"/>
</dbReference>
<evidence type="ECO:0000313" key="2">
    <source>
        <dbReference type="Proteomes" id="UP001419084"/>
    </source>
</evidence>
<accession>A0ABQ5M9I2</accession>
<dbReference type="Pfam" id="PF18941">
    <property type="entry name" value="DUF5688"/>
    <property type="match status" value="1"/>
</dbReference>
<keyword evidence="2" id="KW-1185">Reference proteome</keyword>
<proteinExistence type="predicted"/>
<evidence type="ECO:0000313" key="1">
    <source>
        <dbReference type="EMBL" id="GLB31616.1"/>
    </source>
</evidence>
<gene>
    <name evidence="1" type="ORF">LAD12857_35390</name>
</gene>